<dbReference type="InterPro" id="IPR044974">
    <property type="entry name" value="Disease_R_plants"/>
</dbReference>
<dbReference type="InterPro" id="IPR027417">
    <property type="entry name" value="P-loop_NTPase"/>
</dbReference>
<keyword evidence="1" id="KW-0934">Plastid</keyword>
<sequence length="322" mass="36638">MEKAWQPDGVSNIVKNMCLRLIQSDDVRICQQRLANERCLVVLDDLGNDVEKIRNLLEEVTAILGNGSLVVLANQFQHMLHELSVHKFIDLTLKHQRGALHICYAKVDGINGSFLIQLRETFDMLGLDVHLLNKDEVRSGTTLFQHAKVILCIISRSFSIGGFKSMFTYATIPSKIIYILYGPYPIDESIPQPFFKMEVDFHKKEFDKDKLRWMVHKVVRTLNERHEEIIKSAVDFPVGLAERSNNIERCILDSLSMSDQSLKCFGLVGMGGARKTTLAMSIYNKIHSEFEGSFFSLNTRSEVQGKGTLGLVALQRKFWPIC</sequence>
<dbReference type="EMBL" id="CM035413">
    <property type="protein sequence ID" value="KAH7431023.1"/>
    <property type="molecule type" value="Genomic_DNA"/>
</dbReference>
<evidence type="ECO:0000313" key="2">
    <source>
        <dbReference type="EMBL" id="KAH7431023.1"/>
    </source>
</evidence>
<dbReference type="SUPFAM" id="SSF52540">
    <property type="entry name" value="P-loop containing nucleoside triphosphate hydrolases"/>
    <property type="match status" value="2"/>
</dbReference>
<proteinExistence type="predicted"/>
<dbReference type="Gene3D" id="3.40.50.300">
    <property type="entry name" value="P-loop containing nucleotide triphosphate hydrolases"/>
    <property type="match status" value="1"/>
</dbReference>
<dbReference type="GO" id="GO:0006952">
    <property type="term" value="P:defense response"/>
    <property type="evidence" value="ECO:0007669"/>
    <property type="project" value="InterPro"/>
</dbReference>
<dbReference type="OrthoDB" id="1357022at2759"/>
<evidence type="ECO:0000256" key="1">
    <source>
        <dbReference type="ARBA" id="ARBA00022528"/>
    </source>
</evidence>
<reference evidence="2" key="1">
    <citation type="submission" date="2021-08" db="EMBL/GenBank/DDBJ databases">
        <title>WGS assembly of Ceratopteris richardii.</title>
        <authorList>
            <person name="Marchant D.B."/>
            <person name="Chen G."/>
            <person name="Jenkins J."/>
            <person name="Shu S."/>
            <person name="Leebens-Mack J."/>
            <person name="Grimwood J."/>
            <person name="Schmutz J."/>
            <person name="Soltis P."/>
            <person name="Soltis D."/>
            <person name="Chen Z.-H."/>
        </authorList>
    </citation>
    <scope>NUCLEOTIDE SEQUENCE</scope>
    <source>
        <strain evidence="2">Whitten #5841</strain>
        <tissue evidence="2">Leaf</tissue>
    </source>
</reference>
<dbReference type="PANTHER" id="PTHR11017">
    <property type="entry name" value="LEUCINE-RICH REPEAT-CONTAINING PROTEIN"/>
    <property type="match status" value="1"/>
</dbReference>
<organism evidence="2 3">
    <name type="scientific">Ceratopteris richardii</name>
    <name type="common">Triangle waterfern</name>
    <dbReference type="NCBI Taxonomy" id="49495"/>
    <lineage>
        <taxon>Eukaryota</taxon>
        <taxon>Viridiplantae</taxon>
        <taxon>Streptophyta</taxon>
        <taxon>Embryophyta</taxon>
        <taxon>Tracheophyta</taxon>
        <taxon>Polypodiopsida</taxon>
        <taxon>Polypodiidae</taxon>
        <taxon>Polypodiales</taxon>
        <taxon>Pteridineae</taxon>
        <taxon>Pteridaceae</taxon>
        <taxon>Parkerioideae</taxon>
        <taxon>Ceratopteris</taxon>
    </lineage>
</organism>
<accession>A0A8T2UB54</accession>
<gene>
    <name evidence="2" type="ORF">KP509_08G025500</name>
</gene>
<keyword evidence="1" id="KW-0150">Chloroplast</keyword>
<keyword evidence="3" id="KW-1185">Reference proteome</keyword>
<evidence type="ECO:0000313" key="3">
    <source>
        <dbReference type="Proteomes" id="UP000825935"/>
    </source>
</evidence>
<comment type="caution">
    <text evidence="2">The sequence shown here is derived from an EMBL/GenBank/DDBJ whole genome shotgun (WGS) entry which is preliminary data.</text>
</comment>
<dbReference type="Proteomes" id="UP000825935">
    <property type="component" value="Chromosome 8"/>
</dbReference>
<protein>
    <submittedName>
        <fullName evidence="2">Uncharacterized protein</fullName>
    </submittedName>
</protein>
<dbReference type="AlphaFoldDB" id="A0A8T2UB54"/>
<name>A0A8T2UB54_CERRI</name>
<dbReference type="PANTHER" id="PTHR11017:SF385">
    <property type="entry name" value="DISEASE RESISTANCE PROTEIN (TIR-NBS-LRR CLASS)-RELATED"/>
    <property type="match status" value="1"/>
</dbReference>